<feature type="region of interest" description="Leucine repeat II (LRII)" evidence="3">
    <location>
        <begin position="500"/>
        <end position="532"/>
    </location>
</feature>
<evidence type="ECO:0000313" key="6">
    <source>
        <dbReference type="Proteomes" id="UP001497457"/>
    </source>
</evidence>
<protein>
    <recommendedName>
        <fullName evidence="7">Scarecrow-like protein 9</fullName>
    </recommendedName>
</protein>
<evidence type="ECO:0000256" key="2">
    <source>
        <dbReference type="ARBA" id="ARBA00023163"/>
    </source>
</evidence>
<dbReference type="InterPro" id="IPR005202">
    <property type="entry name" value="TF_GRAS"/>
</dbReference>
<keyword evidence="6" id="KW-1185">Reference proteome</keyword>
<feature type="region of interest" description="VHIID" evidence="3">
    <location>
        <begin position="419"/>
        <end position="484"/>
    </location>
</feature>
<accession>A0ABC9G1X7</accession>
<feature type="region of interest" description="Disordered" evidence="4">
    <location>
        <begin position="1"/>
        <end position="45"/>
    </location>
</feature>
<dbReference type="AlphaFoldDB" id="A0ABC9G1X7"/>
<keyword evidence="2" id="KW-0804">Transcription</keyword>
<evidence type="ECO:0000256" key="3">
    <source>
        <dbReference type="PROSITE-ProRule" id="PRU01191"/>
    </source>
</evidence>
<gene>
    <name evidence="5" type="ORF">URODEC1_LOCUS111618</name>
</gene>
<feature type="short sequence motif" description="VHIID" evidence="3">
    <location>
        <begin position="450"/>
        <end position="454"/>
    </location>
</feature>
<proteinExistence type="inferred from homology"/>
<feature type="region of interest" description="Leucine repeat I (LRI)" evidence="3">
    <location>
        <begin position="340"/>
        <end position="400"/>
    </location>
</feature>
<keyword evidence="1" id="KW-0805">Transcription regulation</keyword>
<comment type="similarity">
    <text evidence="3">Belongs to the GRAS family.</text>
</comment>
<evidence type="ECO:0000313" key="5">
    <source>
        <dbReference type="EMBL" id="CAL5086484.1"/>
    </source>
</evidence>
<sequence>MAAAPEESLGKADPEPFSPSVFLDLPPTPRPVGDGEDPPPAASSDDLVLPFISRILMEDDIEDRFFYHYPDHPALLQAQQPYAQILSDAAAAAAASDSFTANSNGSGACTLWASSNDAPAFANATRPQDDPVELLSSPCPAMGAGIDELTAHDVSQFLLNGTEETTTMTTFPPTGDEEHGAPASTFFSDQNRADMDMLNQAFLRGMEEAKKFLPTDNNLLVGARGSQLSEGFAAGASEVRDEDMVDGMLIFQGIGGNGRGHKNRCNWQYLETETGRNNKLMVPEPEETGEMVDEIIVNGYRLCLNGMLGLGITMDSKDGKNIRNGKGKSELERESSNEVVDLHTLLIHCAQAVSMDDRQSATGLLRRIRQHSSPIGDANQRLAYCFAEGLEARLAGMGSQVYKSLKAKRTSLVEFLKAYQLYLTVCCFKMMAYKFSNMTIANAITGRKKLHIVDYGVRYGIQWPSLLGWLATREGGPPEVRITGIDLPQPGFRPAAQIEETGRRLSKCAHQFGIPFKFQSIAAKWETVCVDDLNIDPDEVLIINGLFDFGNLMDEGVDIYSPSPRDVVLNNIRKMRPDVFILCTVNGSHGAPFFVTRFREVLFFFSALFDMLDATVPRDNDQRLLVERDLFGRFALNVIACEGSDRVERHETYKQWQVRNHRAGLKQLPLDPYVVKVVRKKAKDGYHKDFVLDVDHQWLLEGWKGRIIVAMSTWVADDASSTY</sequence>
<dbReference type="PROSITE" id="PS50985">
    <property type="entry name" value="GRAS"/>
    <property type="match status" value="1"/>
</dbReference>
<evidence type="ECO:0008006" key="7">
    <source>
        <dbReference type="Google" id="ProtNLM"/>
    </source>
</evidence>
<organism evidence="5 6">
    <name type="scientific">Urochloa decumbens</name>
    <dbReference type="NCBI Taxonomy" id="240449"/>
    <lineage>
        <taxon>Eukaryota</taxon>
        <taxon>Viridiplantae</taxon>
        <taxon>Streptophyta</taxon>
        <taxon>Embryophyta</taxon>
        <taxon>Tracheophyta</taxon>
        <taxon>Spermatophyta</taxon>
        <taxon>Magnoliopsida</taxon>
        <taxon>Liliopsida</taxon>
        <taxon>Poales</taxon>
        <taxon>Poaceae</taxon>
        <taxon>PACMAD clade</taxon>
        <taxon>Panicoideae</taxon>
        <taxon>Panicodae</taxon>
        <taxon>Paniceae</taxon>
        <taxon>Melinidinae</taxon>
        <taxon>Urochloa</taxon>
    </lineage>
</organism>
<feature type="region of interest" description="SAW" evidence="3">
    <location>
        <begin position="640"/>
        <end position="715"/>
    </location>
</feature>
<dbReference type="EMBL" id="OZ075118">
    <property type="protein sequence ID" value="CAL5086484.1"/>
    <property type="molecule type" value="Genomic_DNA"/>
</dbReference>
<name>A0ABC9G1X7_9POAL</name>
<dbReference type="PANTHER" id="PTHR31636">
    <property type="entry name" value="OSJNBA0084A10.13 PROTEIN-RELATED"/>
    <property type="match status" value="1"/>
</dbReference>
<reference evidence="5" key="1">
    <citation type="submission" date="2024-10" db="EMBL/GenBank/DDBJ databases">
        <authorList>
            <person name="Ryan C."/>
        </authorList>
    </citation>
    <scope>NUCLEOTIDE SEQUENCE [LARGE SCALE GENOMIC DNA]</scope>
</reference>
<comment type="caution">
    <text evidence="3">Lacks conserved residue(s) required for the propagation of feature annotation.</text>
</comment>
<dbReference type="Proteomes" id="UP001497457">
    <property type="component" value="Chromosome 8b"/>
</dbReference>
<evidence type="ECO:0000256" key="1">
    <source>
        <dbReference type="ARBA" id="ARBA00023015"/>
    </source>
</evidence>
<evidence type="ECO:0000256" key="4">
    <source>
        <dbReference type="SAM" id="MobiDB-lite"/>
    </source>
</evidence>
<dbReference type="Pfam" id="PF03514">
    <property type="entry name" value="GRAS"/>
    <property type="match status" value="1"/>
</dbReference>